<evidence type="ECO:0000313" key="2">
    <source>
        <dbReference type="EMBL" id="CAD6194799.1"/>
    </source>
</evidence>
<dbReference type="Proteomes" id="UP000835052">
    <property type="component" value="Unassembled WGS sequence"/>
</dbReference>
<gene>
    <name evidence="2" type="ORF">CAUJ_LOCUS10718</name>
</gene>
<protein>
    <submittedName>
        <fullName evidence="2">Uncharacterized protein</fullName>
    </submittedName>
</protein>
<evidence type="ECO:0000313" key="3">
    <source>
        <dbReference type="Proteomes" id="UP000835052"/>
    </source>
</evidence>
<keyword evidence="1" id="KW-1133">Transmembrane helix</keyword>
<accession>A0A8S1HFX7</accession>
<keyword evidence="1" id="KW-0812">Transmembrane</keyword>
<organism evidence="2 3">
    <name type="scientific">Caenorhabditis auriculariae</name>
    <dbReference type="NCBI Taxonomy" id="2777116"/>
    <lineage>
        <taxon>Eukaryota</taxon>
        <taxon>Metazoa</taxon>
        <taxon>Ecdysozoa</taxon>
        <taxon>Nematoda</taxon>
        <taxon>Chromadorea</taxon>
        <taxon>Rhabditida</taxon>
        <taxon>Rhabditina</taxon>
        <taxon>Rhabditomorpha</taxon>
        <taxon>Rhabditoidea</taxon>
        <taxon>Rhabditidae</taxon>
        <taxon>Peloderinae</taxon>
        <taxon>Caenorhabditis</taxon>
    </lineage>
</organism>
<name>A0A8S1HFX7_9PELO</name>
<dbReference type="AlphaFoldDB" id="A0A8S1HFX7"/>
<feature type="transmembrane region" description="Helical" evidence="1">
    <location>
        <begin position="99"/>
        <end position="117"/>
    </location>
</feature>
<feature type="transmembrane region" description="Helical" evidence="1">
    <location>
        <begin position="124"/>
        <end position="142"/>
    </location>
</feature>
<feature type="transmembrane region" description="Helical" evidence="1">
    <location>
        <begin position="21"/>
        <end position="43"/>
    </location>
</feature>
<feature type="transmembrane region" description="Helical" evidence="1">
    <location>
        <begin position="49"/>
        <end position="67"/>
    </location>
</feature>
<keyword evidence="1" id="KW-0472">Membrane</keyword>
<dbReference type="EMBL" id="CAJGYM010000047">
    <property type="protein sequence ID" value="CAD6194799.1"/>
    <property type="molecule type" value="Genomic_DNA"/>
</dbReference>
<reference evidence="2" key="1">
    <citation type="submission" date="2020-10" db="EMBL/GenBank/DDBJ databases">
        <authorList>
            <person name="Kikuchi T."/>
        </authorList>
    </citation>
    <scope>NUCLEOTIDE SEQUENCE</scope>
    <source>
        <strain evidence="2">NKZ352</strain>
    </source>
</reference>
<keyword evidence="3" id="KW-1185">Reference proteome</keyword>
<evidence type="ECO:0000256" key="1">
    <source>
        <dbReference type="SAM" id="Phobius"/>
    </source>
</evidence>
<feature type="transmembrane region" description="Helical" evidence="1">
    <location>
        <begin position="148"/>
        <end position="169"/>
    </location>
</feature>
<proteinExistence type="predicted"/>
<comment type="caution">
    <text evidence="2">The sequence shown here is derived from an EMBL/GenBank/DDBJ whole genome shotgun (WGS) entry which is preliminary data.</text>
</comment>
<sequence length="179" mass="19678">MLSLIGYFLRYKIEQLTDDDVITYSCSFVLASVMAALCNLWPILYSAEVLLTFLLILLITFVVQLIIRASSMTVQSMFIIISGNVVCALASLIDLPVLLATEVFICSALSQLFFLVMQLEYKNTVGGALYGTIICLGWSVAMTCGLSWKAGLIFLGGMTPVSLVYFVLAKKTAFLLKQK</sequence>
<feature type="transmembrane region" description="Helical" evidence="1">
    <location>
        <begin position="74"/>
        <end position="93"/>
    </location>
</feature>